<dbReference type="Proteomes" id="UP001500730">
    <property type="component" value="Unassembled WGS sequence"/>
</dbReference>
<feature type="transmembrane region" description="Helical" evidence="8">
    <location>
        <begin position="125"/>
        <end position="149"/>
    </location>
</feature>
<evidence type="ECO:0000256" key="6">
    <source>
        <dbReference type="ARBA" id="ARBA00023136"/>
    </source>
</evidence>
<evidence type="ECO:0000313" key="11">
    <source>
        <dbReference type="Proteomes" id="UP001500730"/>
    </source>
</evidence>
<dbReference type="InterPro" id="IPR009078">
    <property type="entry name" value="Ferritin-like_SF"/>
</dbReference>
<keyword evidence="11" id="KW-1185">Reference proteome</keyword>
<feature type="transmembrane region" description="Helical" evidence="8">
    <location>
        <begin position="43"/>
        <end position="64"/>
    </location>
</feature>
<feature type="domain" description="TRASH" evidence="9">
    <location>
        <begin position="301"/>
        <end position="339"/>
    </location>
</feature>
<dbReference type="InterPro" id="IPR007029">
    <property type="entry name" value="YHS_dom"/>
</dbReference>
<evidence type="ECO:0000256" key="2">
    <source>
        <dbReference type="ARBA" id="ARBA00006386"/>
    </source>
</evidence>
<comment type="subcellular location">
    <subcellularLocation>
        <location evidence="1">Cell membrane</location>
        <topology evidence="1">Multi-pass membrane protein</topology>
    </subcellularLocation>
</comment>
<keyword evidence="5 8" id="KW-1133">Transmembrane helix</keyword>
<reference evidence="11" key="1">
    <citation type="journal article" date="2019" name="Int. J. Syst. Evol. Microbiol.">
        <title>The Global Catalogue of Microorganisms (GCM) 10K type strain sequencing project: providing services to taxonomists for standard genome sequencing and annotation.</title>
        <authorList>
            <consortium name="The Broad Institute Genomics Platform"/>
            <consortium name="The Broad Institute Genome Sequencing Center for Infectious Disease"/>
            <person name="Wu L."/>
            <person name="Ma J."/>
        </authorList>
    </citation>
    <scope>NUCLEOTIDE SEQUENCE [LARGE SCALE GENOMIC DNA]</scope>
    <source>
        <strain evidence="11">JCM 16259</strain>
    </source>
</reference>
<accession>A0ABP5ZQ80</accession>
<evidence type="ECO:0000256" key="1">
    <source>
        <dbReference type="ARBA" id="ARBA00004651"/>
    </source>
</evidence>
<sequence>MGKSLFARGADFTASMTFMFASTNLVLELGVVLWLLIGWQFAVAEFVGGAVMIALLALVLPRAVPTALLEQARERLTGGTSAGVEAADDNEAAEAGSATRLRSRAGWSDAAGYAISDLSMLRKELVIGFVVAGLASVAVPVWVWQALFLTGSGWLSGVENVIVGPVLAFLSFVCSVGNVPLGAALWKGGISFGGVVAFIFADLLALPLVLIYRKFYGTRLAVRLSLVFWAVMSVAGLITEGLFRLLSLIPGHRPKASIATIHLGWNYTTVLNVVALVAFGYLYWLYRNRDRLGGGAGLAKDVVCGMQVRAQDAPARARHAGHDYYFCSDRCHDRFLAAPETFLNQNPGQGRDSGSGDRQALETDTPAPGLDPVCGMTVDPDSAAARAEHHGATYFFCSTGCRDAFIADPAAFTAAQSSR</sequence>
<evidence type="ECO:0000256" key="4">
    <source>
        <dbReference type="ARBA" id="ARBA00022692"/>
    </source>
</evidence>
<dbReference type="InterPro" id="IPR012348">
    <property type="entry name" value="RNR-like"/>
</dbReference>
<gene>
    <name evidence="10" type="ORF">GCM10009858_45970</name>
</gene>
<organism evidence="10 11">
    <name type="scientific">Terrabacter carboxydivorans</name>
    <dbReference type="NCBI Taxonomy" id="619730"/>
    <lineage>
        <taxon>Bacteria</taxon>
        <taxon>Bacillati</taxon>
        <taxon>Actinomycetota</taxon>
        <taxon>Actinomycetes</taxon>
        <taxon>Micrococcales</taxon>
        <taxon>Intrasporangiaceae</taxon>
        <taxon>Terrabacter</taxon>
    </lineage>
</organism>
<dbReference type="SUPFAM" id="SSF47240">
    <property type="entry name" value="Ferritin-like"/>
    <property type="match status" value="2"/>
</dbReference>
<name>A0ABP5ZQ80_9MICO</name>
<dbReference type="PANTHER" id="PTHR42775:SF1">
    <property type="entry name" value="PERMEASE RV2963-RELATED"/>
    <property type="match status" value="1"/>
</dbReference>
<dbReference type="InterPro" id="IPR005524">
    <property type="entry name" value="DUF318"/>
</dbReference>
<dbReference type="EMBL" id="BAAARE010000039">
    <property type="protein sequence ID" value="GAA2502626.1"/>
    <property type="molecule type" value="Genomic_DNA"/>
</dbReference>
<evidence type="ECO:0000256" key="5">
    <source>
        <dbReference type="ARBA" id="ARBA00022989"/>
    </source>
</evidence>
<dbReference type="SMART" id="SM00746">
    <property type="entry name" value="TRASH"/>
    <property type="match status" value="2"/>
</dbReference>
<comment type="caution">
    <text evidence="10">The sequence shown here is derived from an EMBL/GenBank/DDBJ whole genome shotgun (WGS) entry which is preliminary data.</text>
</comment>
<keyword evidence="3" id="KW-1003">Cell membrane</keyword>
<dbReference type="Gene3D" id="1.10.620.20">
    <property type="entry name" value="Ribonucleotide Reductase, subunit A"/>
    <property type="match status" value="2"/>
</dbReference>
<comment type="similarity">
    <text evidence="2">Belongs to the UPF0718 family.</text>
</comment>
<protein>
    <recommendedName>
        <fullName evidence="9">TRASH domain-containing protein</fullName>
    </recommendedName>
</protein>
<dbReference type="InterPro" id="IPR053166">
    <property type="entry name" value="UPF0718_permease"/>
</dbReference>
<dbReference type="InterPro" id="IPR011017">
    <property type="entry name" value="TRASH_dom"/>
</dbReference>
<feature type="transmembrane region" description="Helical" evidence="8">
    <location>
        <begin position="192"/>
        <end position="212"/>
    </location>
</feature>
<feature type="domain" description="TRASH" evidence="9">
    <location>
        <begin position="371"/>
        <end position="409"/>
    </location>
</feature>
<evidence type="ECO:0000259" key="9">
    <source>
        <dbReference type="SMART" id="SM00746"/>
    </source>
</evidence>
<proteinExistence type="inferred from homology"/>
<evidence type="ECO:0000256" key="3">
    <source>
        <dbReference type="ARBA" id="ARBA00022475"/>
    </source>
</evidence>
<feature type="transmembrane region" description="Helical" evidence="8">
    <location>
        <begin position="224"/>
        <end position="245"/>
    </location>
</feature>
<dbReference type="Pfam" id="PF03773">
    <property type="entry name" value="ArsP_1"/>
    <property type="match status" value="1"/>
</dbReference>
<evidence type="ECO:0000256" key="7">
    <source>
        <dbReference type="SAM" id="MobiDB-lite"/>
    </source>
</evidence>
<evidence type="ECO:0000313" key="10">
    <source>
        <dbReference type="EMBL" id="GAA2502626.1"/>
    </source>
</evidence>
<keyword evidence="4 8" id="KW-0812">Transmembrane</keyword>
<dbReference type="Pfam" id="PF04945">
    <property type="entry name" value="YHS"/>
    <property type="match status" value="2"/>
</dbReference>
<feature type="transmembrane region" description="Helical" evidence="8">
    <location>
        <begin position="265"/>
        <end position="286"/>
    </location>
</feature>
<evidence type="ECO:0000256" key="8">
    <source>
        <dbReference type="SAM" id="Phobius"/>
    </source>
</evidence>
<dbReference type="PANTHER" id="PTHR42775">
    <property type="entry name" value="PERMEASE RV2963-RELATED"/>
    <property type="match status" value="1"/>
</dbReference>
<keyword evidence="6 8" id="KW-0472">Membrane</keyword>
<feature type="region of interest" description="Disordered" evidence="7">
    <location>
        <begin position="342"/>
        <end position="373"/>
    </location>
</feature>
<feature type="transmembrane region" description="Helical" evidence="8">
    <location>
        <begin position="12"/>
        <end position="36"/>
    </location>
</feature>
<feature type="transmembrane region" description="Helical" evidence="8">
    <location>
        <begin position="161"/>
        <end position="186"/>
    </location>
</feature>